<evidence type="ECO:0000256" key="2">
    <source>
        <dbReference type="ARBA" id="ARBA00004229"/>
    </source>
</evidence>
<reference evidence="22" key="1">
    <citation type="journal article" date="2016" name="Nature">
        <title>The genome of the seagrass Zostera marina reveals angiosperm adaptation to the sea.</title>
        <authorList>
            <person name="Olsen J.L."/>
            <person name="Rouze P."/>
            <person name="Verhelst B."/>
            <person name="Lin Y.-C."/>
            <person name="Bayer T."/>
            <person name="Collen J."/>
            <person name="Dattolo E."/>
            <person name="De Paoli E."/>
            <person name="Dittami S."/>
            <person name="Maumus F."/>
            <person name="Michel G."/>
            <person name="Kersting A."/>
            <person name="Lauritano C."/>
            <person name="Lohaus R."/>
            <person name="Toepel M."/>
            <person name="Tonon T."/>
            <person name="Vanneste K."/>
            <person name="Amirebrahimi M."/>
            <person name="Brakel J."/>
            <person name="Bostroem C."/>
            <person name="Chovatia M."/>
            <person name="Grimwood J."/>
            <person name="Jenkins J.W."/>
            <person name="Jueterbock A."/>
            <person name="Mraz A."/>
            <person name="Stam W.T."/>
            <person name="Tice H."/>
            <person name="Bornberg-Bauer E."/>
            <person name="Green P.J."/>
            <person name="Pearson G.A."/>
            <person name="Procaccini G."/>
            <person name="Duarte C.M."/>
            <person name="Schmutz J."/>
            <person name="Reusch T.B.H."/>
            <person name="Van de Peer Y."/>
        </authorList>
    </citation>
    <scope>NUCLEOTIDE SEQUENCE [LARGE SCALE GENOMIC DNA]</scope>
    <source>
        <strain evidence="22">cv. Finnish</strain>
    </source>
</reference>
<comment type="function">
    <text evidence="16">Catalyzes an early step in the biosynthesis of tetrapyrroles. Binds two molecules of 5-aminolevulinate per subunit, each at a distinct site, and catalyzes their condensation to form porphobilinogen.</text>
</comment>
<evidence type="ECO:0000256" key="9">
    <source>
        <dbReference type="ARBA" id="ARBA00022723"/>
    </source>
</evidence>
<comment type="similarity">
    <text evidence="4 19">Belongs to the ALAD family.</text>
</comment>
<keyword evidence="10" id="KW-0460">Magnesium</keyword>
<evidence type="ECO:0000256" key="8">
    <source>
        <dbReference type="ARBA" id="ARBA00022640"/>
    </source>
</evidence>
<evidence type="ECO:0000256" key="7">
    <source>
        <dbReference type="ARBA" id="ARBA00022533"/>
    </source>
</evidence>
<dbReference type="AlphaFoldDB" id="A0A0K9NNC5"/>
<dbReference type="PANTHER" id="PTHR11458:SF0">
    <property type="entry name" value="DELTA-AMINOLEVULINIC ACID DEHYDRATASE"/>
    <property type="match status" value="1"/>
</dbReference>
<dbReference type="InterPro" id="IPR001731">
    <property type="entry name" value="ALAD"/>
</dbReference>
<dbReference type="GO" id="GO:0004655">
    <property type="term" value="F:porphobilinogen synthase activity"/>
    <property type="evidence" value="ECO:0000318"/>
    <property type="project" value="GO_Central"/>
</dbReference>
<evidence type="ECO:0000313" key="21">
    <source>
        <dbReference type="EMBL" id="KMZ58279.1"/>
    </source>
</evidence>
<dbReference type="GO" id="GO:0005829">
    <property type="term" value="C:cytosol"/>
    <property type="evidence" value="ECO:0000318"/>
    <property type="project" value="GO_Central"/>
</dbReference>
<evidence type="ECO:0000313" key="22">
    <source>
        <dbReference type="Proteomes" id="UP000036987"/>
    </source>
</evidence>
<proteinExistence type="inferred from homology"/>
<dbReference type="CDD" id="cd04823">
    <property type="entry name" value="ALAD_PBGS_aspartate_rich"/>
    <property type="match status" value="1"/>
</dbReference>
<keyword evidence="12" id="KW-0350">Heme biosynthesis</keyword>
<keyword evidence="14 18" id="KW-0456">Lyase</keyword>
<dbReference type="PRINTS" id="PR00144">
    <property type="entry name" value="DALDHYDRTASE"/>
</dbReference>
<evidence type="ECO:0000256" key="10">
    <source>
        <dbReference type="ARBA" id="ARBA00022842"/>
    </source>
</evidence>
<dbReference type="FunFam" id="3.20.20.70:FF:000101">
    <property type="entry name" value="Delta-aminolevulinic acid dehydratase"/>
    <property type="match status" value="1"/>
</dbReference>
<dbReference type="InterPro" id="IPR013785">
    <property type="entry name" value="Aldolase_TIM"/>
</dbReference>
<comment type="subunit">
    <text evidence="5 18">Homooctamer.</text>
</comment>
<dbReference type="Pfam" id="PF00490">
    <property type="entry name" value="ALAD"/>
    <property type="match status" value="1"/>
</dbReference>
<keyword evidence="7" id="KW-0021">Allosteric enzyme</keyword>
<evidence type="ECO:0000256" key="14">
    <source>
        <dbReference type="ARBA" id="ARBA00023239"/>
    </source>
</evidence>
<feature type="region of interest" description="Disordered" evidence="20">
    <location>
        <begin position="81"/>
        <end position="117"/>
    </location>
</feature>
<keyword evidence="22" id="KW-1185">Reference proteome</keyword>
<evidence type="ECO:0000256" key="4">
    <source>
        <dbReference type="ARBA" id="ARBA00008055"/>
    </source>
</evidence>
<dbReference type="GO" id="GO:0006783">
    <property type="term" value="P:heme biosynthetic process"/>
    <property type="evidence" value="ECO:0000318"/>
    <property type="project" value="GO_Central"/>
</dbReference>
<dbReference type="InterPro" id="IPR030656">
    <property type="entry name" value="ALAD_AS"/>
</dbReference>
<evidence type="ECO:0000256" key="6">
    <source>
        <dbReference type="ARBA" id="ARBA00022528"/>
    </source>
</evidence>
<evidence type="ECO:0000256" key="12">
    <source>
        <dbReference type="ARBA" id="ARBA00023133"/>
    </source>
</evidence>
<comment type="caution">
    <text evidence="21">The sequence shown here is derived from an EMBL/GenBank/DDBJ whole genome shotgun (WGS) entry which is preliminary data.</text>
</comment>
<feature type="compositionally biased region" description="Basic residues" evidence="20">
    <location>
        <begin position="107"/>
        <end position="117"/>
    </location>
</feature>
<evidence type="ECO:0000256" key="1">
    <source>
        <dbReference type="ARBA" id="ARBA00001946"/>
    </source>
</evidence>
<evidence type="ECO:0000256" key="17">
    <source>
        <dbReference type="ARBA" id="ARBA00047651"/>
    </source>
</evidence>
<sequence>MTFALTTTVPGNAGIIKSCVADLQIYASLRPSTTRNFTFPHRPVGLQQPLKVLRTRSERTEGWPTTGLSIEECEAAAVAGNFPDVPPVRRPASPEGTPKIDPLSLTRRPRRNRKSPALRKAFRETNLSPANFVLPLFIHEGEEDTPIGAMPGCFRLGWRHGLLDEVYKARDVGVNSFVLFPKIPDALKTSAGDEAYNDNGLVPRTIRLLKDKFPDIVIYTDVALDPYNSDGHDGIVREDGVIMNDETVHQLCKQAVSQARAGADVVSPSDMMDGRIGAIRNALDKENFQDVSIMSYTAKYASAFYGPFREALDSNPRFGDKNTYQMDPANYREALIETSEDEGEGADILLIKPALPYLDIIRLLRNNSSLPIAAYQVSGEYSTIKAGGVLKMIDEEKVMMESLMCIKRAGADVILTYFARNAANVLCGMK</sequence>
<dbReference type="UniPathway" id="UPA00251">
    <property type="reaction ID" value="UER00318"/>
</dbReference>
<dbReference type="EC" id="4.2.1.24" evidence="18"/>
<dbReference type="GO" id="GO:0008270">
    <property type="term" value="F:zinc ion binding"/>
    <property type="evidence" value="ECO:0000318"/>
    <property type="project" value="GO_Central"/>
</dbReference>
<dbReference type="OMA" id="YQMDYAN"/>
<evidence type="ECO:0000256" key="13">
    <source>
        <dbReference type="ARBA" id="ARBA00023171"/>
    </source>
</evidence>
<name>A0A0K9NNC5_ZOSMR</name>
<keyword evidence="15 18" id="KW-0627">Porphyrin biosynthesis</keyword>
<comment type="subcellular location">
    <subcellularLocation>
        <location evidence="2">Plastid</location>
        <location evidence="2">Chloroplast</location>
    </subcellularLocation>
</comment>
<organism evidence="21 22">
    <name type="scientific">Zostera marina</name>
    <name type="common">Eelgrass</name>
    <dbReference type="NCBI Taxonomy" id="29655"/>
    <lineage>
        <taxon>Eukaryota</taxon>
        <taxon>Viridiplantae</taxon>
        <taxon>Streptophyta</taxon>
        <taxon>Embryophyta</taxon>
        <taxon>Tracheophyta</taxon>
        <taxon>Spermatophyta</taxon>
        <taxon>Magnoliopsida</taxon>
        <taxon>Liliopsida</taxon>
        <taxon>Zosteraceae</taxon>
        <taxon>Zostera</taxon>
    </lineage>
</organism>
<dbReference type="GO" id="GO:0009507">
    <property type="term" value="C:chloroplast"/>
    <property type="evidence" value="ECO:0007669"/>
    <property type="project" value="UniProtKB-SubCell"/>
</dbReference>
<comment type="catalytic activity">
    <reaction evidence="17 18">
        <text>2 5-aminolevulinate = porphobilinogen + 2 H2O + H(+)</text>
        <dbReference type="Rhea" id="RHEA:24064"/>
        <dbReference type="ChEBI" id="CHEBI:15377"/>
        <dbReference type="ChEBI" id="CHEBI:15378"/>
        <dbReference type="ChEBI" id="CHEBI:58126"/>
        <dbReference type="ChEBI" id="CHEBI:356416"/>
        <dbReference type="EC" id="4.2.1.24"/>
    </reaction>
</comment>
<keyword evidence="13" id="KW-0149">Chlorophyll biosynthesis</keyword>
<dbReference type="OrthoDB" id="1530at2759"/>
<evidence type="ECO:0000256" key="15">
    <source>
        <dbReference type="ARBA" id="ARBA00023244"/>
    </source>
</evidence>
<comment type="pathway">
    <text evidence="3">Porphyrin-containing compound metabolism; protoporphyrin-IX biosynthesis; coproporphyrinogen-III from 5-aminolevulinate: step 1/4.</text>
</comment>
<dbReference type="Proteomes" id="UP000036987">
    <property type="component" value="Unassembled WGS sequence"/>
</dbReference>
<dbReference type="STRING" id="29655.A0A0K9NNC5"/>
<dbReference type="GO" id="GO:0015995">
    <property type="term" value="P:chlorophyll biosynthetic process"/>
    <property type="evidence" value="ECO:0007669"/>
    <property type="project" value="UniProtKB-KW"/>
</dbReference>
<evidence type="ECO:0000256" key="18">
    <source>
        <dbReference type="RuleBase" id="RU000515"/>
    </source>
</evidence>
<evidence type="ECO:0000256" key="16">
    <source>
        <dbReference type="ARBA" id="ARBA00025628"/>
    </source>
</evidence>
<dbReference type="GO" id="GO:0006782">
    <property type="term" value="P:protoporphyrinogen IX biosynthetic process"/>
    <property type="evidence" value="ECO:0007669"/>
    <property type="project" value="UniProtKB-UniPathway"/>
</dbReference>
<dbReference type="SUPFAM" id="SSF51569">
    <property type="entry name" value="Aldolase"/>
    <property type="match status" value="1"/>
</dbReference>
<comment type="cofactor">
    <cofactor evidence="1">
        <name>Mg(2+)</name>
        <dbReference type="ChEBI" id="CHEBI:18420"/>
    </cofactor>
</comment>
<dbReference type="Gene3D" id="3.20.20.70">
    <property type="entry name" value="Aldolase class I"/>
    <property type="match status" value="1"/>
</dbReference>
<dbReference type="NCBIfam" id="NF006762">
    <property type="entry name" value="PRK09283.1"/>
    <property type="match status" value="1"/>
</dbReference>
<gene>
    <name evidence="21" type="ORF">ZOSMA_78G00470</name>
</gene>
<accession>A0A0K9NNC5</accession>
<evidence type="ECO:0000256" key="11">
    <source>
        <dbReference type="ARBA" id="ARBA00022946"/>
    </source>
</evidence>
<keyword evidence="11" id="KW-0809">Transit peptide</keyword>
<keyword evidence="9" id="KW-0479">Metal-binding</keyword>
<dbReference type="PANTHER" id="PTHR11458">
    <property type="entry name" value="DELTA-AMINOLEVULINIC ACID DEHYDRATASE"/>
    <property type="match status" value="1"/>
</dbReference>
<dbReference type="PROSITE" id="PS00169">
    <property type="entry name" value="D_ALA_DEHYDRATASE"/>
    <property type="match status" value="1"/>
</dbReference>
<evidence type="ECO:0000256" key="20">
    <source>
        <dbReference type="SAM" id="MobiDB-lite"/>
    </source>
</evidence>
<dbReference type="EMBL" id="LFYR01001962">
    <property type="protein sequence ID" value="KMZ58279.1"/>
    <property type="molecule type" value="Genomic_DNA"/>
</dbReference>
<keyword evidence="8" id="KW-0934">Plastid</keyword>
<keyword evidence="6" id="KW-0150">Chloroplast</keyword>
<evidence type="ECO:0000256" key="3">
    <source>
        <dbReference type="ARBA" id="ARBA00004694"/>
    </source>
</evidence>
<evidence type="ECO:0000256" key="5">
    <source>
        <dbReference type="ARBA" id="ARBA00011823"/>
    </source>
</evidence>
<protein>
    <recommendedName>
        <fullName evidence="18">Delta-aminolevulinic acid dehydratase</fullName>
        <ecNumber evidence="18">4.2.1.24</ecNumber>
    </recommendedName>
</protein>
<dbReference type="SMART" id="SM01004">
    <property type="entry name" value="ALAD"/>
    <property type="match status" value="1"/>
</dbReference>
<evidence type="ECO:0000256" key="19">
    <source>
        <dbReference type="RuleBase" id="RU004161"/>
    </source>
</evidence>